<dbReference type="AlphaFoldDB" id="A0A3Y9C2X4"/>
<dbReference type="Pfam" id="PF07282">
    <property type="entry name" value="Cas12f1-like_TNB"/>
    <property type="match status" value="1"/>
</dbReference>
<comment type="similarity">
    <text evidence="2">In the N-terminal section; belongs to the transposase 2 family.</text>
</comment>
<dbReference type="EMBL" id="AAAFYZ010000056">
    <property type="protein sequence ID" value="EAB8478311.1"/>
    <property type="molecule type" value="Genomic_DNA"/>
</dbReference>
<proteinExistence type="inferred from homology"/>
<dbReference type="GO" id="GO:0032196">
    <property type="term" value="P:transposition"/>
    <property type="evidence" value="ECO:0007669"/>
    <property type="project" value="UniProtKB-KW"/>
</dbReference>
<dbReference type="InterPro" id="IPR001959">
    <property type="entry name" value="Transposase"/>
</dbReference>
<dbReference type="Pfam" id="PF12323">
    <property type="entry name" value="HTH_OrfB_IS605"/>
    <property type="match status" value="1"/>
</dbReference>
<dbReference type="NCBIfam" id="NF040570">
    <property type="entry name" value="guided_TnpB"/>
    <property type="match status" value="1"/>
</dbReference>
<dbReference type="InterPro" id="IPR010095">
    <property type="entry name" value="Cas12f1-like_TNB"/>
</dbReference>
<evidence type="ECO:0000259" key="9">
    <source>
        <dbReference type="Pfam" id="PF01385"/>
    </source>
</evidence>
<keyword evidence="7" id="KW-0233">DNA recombination</keyword>
<dbReference type="Pfam" id="PF01385">
    <property type="entry name" value="OrfB_IS605"/>
    <property type="match status" value="1"/>
</dbReference>
<evidence type="ECO:0000256" key="2">
    <source>
        <dbReference type="ARBA" id="ARBA00011044"/>
    </source>
</evidence>
<evidence type="ECO:0000256" key="7">
    <source>
        <dbReference type="ARBA" id="ARBA00023172"/>
    </source>
</evidence>
<feature type="region of interest" description="Disordered" evidence="8">
    <location>
        <begin position="213"/>
        <end position="232"/>
    </location>
</feature>
<evidence type="ECO:0000313" key="12">
    <source>
        <dbReference type="EMBL" id="EAB8478311.1"/>
    </source>
</evidence>
<dbReference type="PANTHER" id="PTHR30405:SF25">
    <property type="entry name" value="RNA-GUIDED DNA ENDONUCLEASE INSQ-RELATED"/>
    <property type="match status" value="1"/>
</dbReference>
<feature type="domain" description="Transposase putative helix-turn-helix" evidence="11">
    <location>
        <begin position="1"/>
        <end position="44"/>
    </location>
</feature>
<evidence type="ECO:0000259" key="11">
    <source>
        <dbReference type="Pfam" id="PF12323"/>
    </source>
</evidence>
<dbReference type="PANTHER" id="PTHR30405">
    <property type="entry name" value="TRANSPOSASE"/>
    <property type="match status" value="1"/>
</dbReference>
<evidence type="ECO:0000256" key="3">
    <source>
        <dbReference type="ARBA" id="ARBA00022578"/>
    </source>
</evidence>
<keyword evidence="5" id="KW-0862">Zinc</keyword>
<feature type="domain" description="Cas12f1-like TNB" evidence="10">
    <location>
        <begin position="291"/>
        <end position="358"/>
    </location>
</feature>
<keyword evidence="4" id="KW-0479">Metal-binding</keyword>
<gene>
    <name evidence="12" type="ORF">AU894_19230</name>
</gene>
<reference evidence="12" key="1">
    <citation type="submission" date="2018-08" db="EMBL/GenBank/DDBJ databases">
        <authorList>
            <person name="Ashton P.M."/>
            <person name="Dallman T."/>
            <person name="Nair S."/>
            <person name="De Pinna E."/>
            <person name="Peters T."/>
            <person name="Grant K."/>
        </authorList>
    </citation>
    <scope>NUCLEOTIDE SEQUENCE [LARGE SCALE GENOMIC DNA]</scope>
    <source>
        <strain evidence="12">43913</strain>
    </source>
</reference>
<name>A0A3Y9C2X4_SALEB</name>
<comment type="similarity">
    <text evidence="1">In the C-terminal section; belongs to the transposase 35 family.</text>
</comment>
<keyword evidence="6" id="KW-0238">DNA-binding</keyword>
<accession>A0A3Y9C2X4</accession>
<evidence type="ECO:0000256" key="1">
    <source>
        <dbReference type="ARBA" id="ARBA00008761"/>
    </source>
</evidence>
<dbReference type="NCBIfam" id="TIGR01766">
    <property type="entry name" value="IS200/IS605 family accessory protein TnpB-like domain"/>
    <property type="match status" value="1"/>
</dbReference>
<dbReference type="GO" id="GO:0003677">
    <property type="term" value="F:DNA binding"/>
    <property type="evidence" value="ECO:0007669"/>
    <property type="project" value="UniProtKB-KW"/>
</dbReference>
<feature type="domain" description="Probable transposase IS891/IS1136/IS1341" evidence="9">
    <location>
        <begin position="176"/>
        <end position="279"/>
    </location>
</feature>
<evidence type="ECO:0000256" key="4">
    <source>
        <dbReference type="ARBA" id="ARBA00022723"/>
    </source>
</evidence>
<evidence type="ECO:0000256" key="6">
    <source>
        <dbReference type="ARBA" id="ARBA00023125"/>
    </source>
</evidence>
<keyword evidence="3" id="KW-0815">Transposition</keyword>
<dbReference type="Proteomes" id="UP000839644">
    <property type="component" value="Unassembled WGS sequence"/>
</dbReference>
<evidence type="ECO:0000256" key="8">
    <source>
        <dbReference type="SAM" id="MobiDB-lite"/>
    </source>
</evidence>
<evidence type="ECO:0000256" key="5">
    <source>
        <dbReference type="ARBA" id="ARBA00022833"/>
    </source>
</evidence>
<evidence type="ECO:0000259" key="10">
    <source>
        <dbReference type="Pfam" id="PF07282"/>
    </source>
</evidence>
<dbReference type="InterPro" id="IPR021027">
    <property type="entry name" value="Transposase_put_HTH"/>
</dbReference>
<organism evidence="12">
    <name type="scientific">Salmonella enterica subsp. enterica serovar Java</name>
    <dbReference type="NCBI Taxonomy" id="224729"/>
    <lineage>
        <taxon>Bacteria</taxon>
        <taxon>Pseudomonadati</taxon>
        <taxon>Pseudomonadota</taxon>
        <taxon>Gammaproteobacteria</taxon>
        <taxon>Enterobacterales</taxon>
        <taxon>Enterobacteriaceae</taxon>
        <taxon>Salmonella</taxon>
    </lineage>
</organism>
<dbReference type="InterPro" id="IPR051399">
    <property type="entry name" value="RNA-guided_DNA_endo/Transpos"/>
</dbReference>
<comment type="caution">
    <text evidence="12">The sequence shown here is derived from an EMBL/GenBank/DDBJ whole genome shotgun (WGS) entry which is preliminary data.</text>
</comment>
<dbReference type="GO" id="GO:0046872">
    <property type="term" value="F:metal ion binding"/>
    <property type="evidence" value="ECO:0007669"/>
    <property type="project" value="UniProtKB-KW"/>
</dbReference>
<protein>
    <submittedName>
        <fullName evidence="12">Transposase</fullName>
    </submittedName>
</protein>
<sequence length="389" mass="43411">MLRATKVRIYPTPEQAEYLNAQFGAVRFAYNKALHIKKHAYQRHDVNLTPRKDIKPLLAVAKKSRKYAWLKEYDSIALQQAVINLDVAFSNFFNPKLKARFPTFKRKHGKQSSYHCLGVKVLDGAVKIPKIPAIEARLHREITGSLKSITITRSATGKYYAALLCDDGIDAPAKPTLVSTVTGLDMGLSHYAIKSNGDKVANPRHLINASRNLRRKQKALSRKKKGSANRRKSRIQLAGVHERVANARADFQHKLSRAIVDENQAVIVETLKSANMMKNHHLARAIGDAGWSGFISKLKYKAAEKGVHVVKLDQWFASSKTCHCCGHKMPEMPLNKRIWQCPECGVEHDRDINAAINIERKGILELQAAGLVVSAYGGQRKSVTQTVAA</sequence>
<dbReference type="GO" id="GO:0006310">
    <property type="term" value="P:DNA recombination"/>
    <property type="evidence" value="ECO:0007669"/>
    <property type="project" value="UniProtKB-KW"/>
</dbReference>